<dbReference type="Proteomes" id="UP001501671">
    <property type="component" value="Unassembled WGS sequence"/>
</dbReference>
<evidence type="ECO:0000313" key="14">
    <source>
        <dbReference type="EMBL" id="GAA4327639.1"/>
    </source>
</evidence>
<evidence type="ECO:0000256" key="5">
    <source>
        <dbReference type="ARBA" id="ARBA00022840"/>
    </source>
</evidence>
<feature type="short sequence motif" description="'HIGH' region" evidence="9">
    <location>
        <begin position="60"/>
        <end position="70"/>
    </location>
</feature>
<comment type="subunit">
    <text evidence="9">Monomer.</text>
</comment>
<dbReference type="NCBIfam" id="TIGR00440">
    <property type="entry name" value="glnS"/>
    <property type="match status" value="1"/>
</dbReference>
<evidence type="ECO:0000256" key="10">
    <source>
        <dbReference type="RuleBase" id="RU363037"/>
    </source>
</evidence>
<evidence type="ECO:0000256" key="3">
    <source>
        <dbReference type="ARBA" id="ARBA00022598"/>
    </source>
</evidence>
<keyword evidence="3 9" id="KW-0436">Ligase</keyword>
<comment type="similarity">
    <text evidence="1 9 10">Belongs to the class-I aminoacyl-tRNA synthetase family.</text>
</comment>
<gene>
    <name evidence="9" type="primary">glnS</name>
    <name evidence="14" type="ORF">GCM10023144_12450</name>
</gene>
<dbReference type="InterPro" id="IPR049437">
    <property type="entry name" value="tRNA-synt_1c_C2"/>
</dbReference>
<evidence type="ECO:0000256" key="1">
    <source>
        <dbReference type="ARBA" id="ARBA00005594"/>
    </source>
</evidence>
<protein>
    <recommendedName>
        <fullName evidence="9">Glutamine--tRNA ligase</fullName>
        <ecNumber evidence="9">6.1.1.18</ecNumber>
    </recommendedName>
    <alternativeName>
        <fullName evidence="9">Glutaminyl-tRNA synthetase</fullName>
        <shortName evidence="9">GlnRS</shortName>
    </alternativeName>
</protein>
<evidence type="ECO:0000256" key="6">
    <source>
        <dbReference type="ARBA" id="ARBA00022917"/>
    </source>
</evidence>
<keyword evidence="15" id="KW-1185">Reference proteome</keyword>
<dbReference type="PRINTS" id="PR00987">
    <property type="entry name" value="TRNASYNTHGLU"/>
</dbReference>
<dbReference type="SUPFAM" id="SSF52374">
    <property type="entry name" value="Nucleotidylyl transferase"/>
    <property type="match status" value="1"/>
</dbReference>
<name>A0ABP8GNP0_9BURK</name>
<dbReference type="Pfam" id="PF03950">
    <property type="entry name" value="tRNA-synt_1c_C"/>
    <property type="match status" value="1"/>
</dbReference>
<feature type="binding site" evidence="9">
    <location>
        <position position="261"/>
    </location>
    <ligand>
        <name>ATP</name>
        <dbReference type="ChEBI" id="CHEBI:30616"/>
    </ligand>
</feature>
<keyword evidence="7 9" id="KW-0030">Aminoacyl-tRNA synthetase</keyword>
<feature type="binding site" evidence="9">
    <location>
        <begin position="61"/>
        <end position="63"/>
    </location>
    <ligand>
        <name>ATP</name>
        <dbReference type="ChEBI" id="CHEBI:30616"/>
    </ligand>
</feature>
<keyword evidence="6 9" id="KW-0648">Protein biosynthesis</keyword>
<organism evidence="14 15">
    <name type="scientific">Pigmentiphaga soli</name>
    <dbReference type="NCBI Taxonomy" id="1007095"/>
    <lineage>
        <taxon>Bacteria</taxon>
        <taxon>Pseudomonadati</taxon>
        <taxon>Pseudomonadota</taxon>
        <taxon>Betaproteobacteria</taxon>
        <taxon>Burkholderiales</taxon>
        <taxon>Alcaligenaceae</taxon>
        <taxon>Pigmentiphaga</taxon>
    </lineage>
</organism>
<dbReference type="NCBIfam" id="NF011291">
    <property type="entry name" value="PRK14703.1"/>
    <property type="match status" value="1"/>
</dbReference>
<dbReference type="InterPro" id="IPR020059">
    <property type="entry name" value="Glu/Gln-tRNA-synth_Ib_codon-bd"/>
</dbReference>
<keyword evidence="4 9" id="KW-0547">Nucleotide-binding</keyword>
<dbReference type="InterPro" id="IPR011035">
    <property type="entry name" value="Ribosomal_bL25/Gln-tRNA_synth"/>
</dbReference>
<evidence type="ECO:0000256" key="2">
    <source>
        <dbReference type="ARBA" id="ARBA00022490"/>
    </source>
</evidence>
<evidence type="ECO:0000259" key="12">
    <source>
        <dbReference type="Pfam" id="PF03950"/>
    </source>
</evidence>
<comment type="catalytic activity">
    <reaction evidence="8 9">
        <text>tRNA(Gln) + L-glutamine + ATP = L-glutaminyl-tRNA(Gln) + AMP + diphosphate</text>
        <dbReference type="Rhea" id="RHEA:20121"/>
        <dbReference type="Rhea" id="RHEA-COMP:9662"/>
        <dbReference type="Rhea" id="RHEA-COMP:9681"/>
        <dbReference type="ChEBI" id="CHEBI:30616"/>
        <dbReference type="ChEBI" id="CHEBI:33019"/>
        <dbReference type="ChEBI" id="CHEBI:58359"/>
        <dbReference type="ChEBI" id="CHEBI:78442"/>
        <dbReference type="ChEBI" id="CHEBI:78521"/>
        <dbReference type="ChEBI" id="CHEBI:456215"/>
        <dbReference type="EC" id="6.1.1.18"/>
    </reaction>
</comment>
<feature type="domain" description="tRNA synthetases class I (E and Q) anti-codon binding" evidence="13">
    <location>
        <begin position="494"/>
        <end position="565"/>
    </location>
</feature>
<keyword evidence="2 9" id="KW-0963">Cytoplasm</keyword>
<dbReference type="InterPro" id="IPR020056">
    <property type="entry name" value="Rbsml_bL25/Gln-tRNA_synth_N"/>
</dbReference>
<accession>A0ABP8GNP0</accession>
<evidence type="ECO:0000256" key="9">
    <source>
        <dbReference type="HAMAP-Rule" id="MF_00126"/>
    </source>
</evidence>
<comment type="caution">
    <text evidence="14">The sequence shown here is derived from an EMBL/GenBank/DDBJ whole genome shotgun (WGS) entry which is preliminary data.</text>
</comment>
<proteinExistence type="inferred from homology"/>
<dbReference type="SUPFAM" id="SSF50715">
    <property type="entry name" value="Ribosomal protein L25-like"/>
    <property type="match status" value="1"/>
</dbReference>
<dbReference type="InterPro" id="IPR020058">
    <property type="entry name" value="Glu/Gln-tRNA-synth_Ib_cat-dom"/>
</dbReference>
<dbReference type="Gene3D" id="1.10.1160.10">
    <property type="entry name" value="Glutamyl-trna Synthetase, Domain 2"/>
    <property type="match status" value="1"/>
</dbReference>
<dbReference type="InterPro" id="IPR050132">
    <property type="entry name" value="Gln/Glu-tRNA_Ligase"/>
</dbReference>
<evidence type="ECO:0000256" key="8">
    <source>
        <dbReference type="ARBA" id="ARBA00048270"/>
    </source>
</evidence>
<dbReference type="InterPro" id="IPR004514">
    <property type="entry name" value="Gln-tRNA-synth"/>
</dbReference>
<dbReference type="InterPro" id="IPR020061">
    <property type="entry name" value="Glu_tRNA_lig_a-bdl"/>
</dbReference>
<dbReference type="PANTHER" id="PTHR43097">
    <property type="entry name" value="GLUTAMINE-TRNA LIGASE"/>
    <property type="match status" value="1"/>
</dbReference>
<evidence type="ECO:0000259" key="11">
    <source>
        <dbReference type="Pfam" id="PF00749"/>
    </source>
</evidence>
<evidence type="ECO:0000259" key="13">
    <source>
        <dbReference type="Pfam" id="PF20974"/>
    </source>
</evidence>
<dbReference type="InterPro" id="IPR000924">
    <property type="entry name" value="Glu/Gln-tRNA-synth"/>
</dbReference>
<dbReference type="EMBL" id="BAABFO010000004">
    <property type="protein sequence ID" value="GAA4327639.1"/>
    <property type="molecule type" value="Genomic_DNA"/>
</dbReference>
<dbReference type="Pfam" id="PF20974">
    <property type="entry name" value="tRNA-synt_1c_C2"/>
    <property type="match status" value="1"/>
</dbReference>
<evidence type="ECO:0000256" key="7">
    <source>
        <dbReference type="ARBA" id="ARBA00023146"/>
    </source>
</evidence>
<dbReference type="PANTHER" id="PTHR43097:SF5">
    <property type="entry name" value="GLUTAMATE--TRNA LIGASE"/>
    <property type="match status" value="1"/>
</dbReference>
<dbReference type="RefSeq" id="WP_345247401.1">
    <property type="nucleotide sequence ID" value="NZ_BAABFO010000004.1"/>
</dbReference>
<dbReference type="Pfam" id="PF00749">
    <property type="entry name" value="tRNA-synt_1c"/>
    <property type="match status" value="1"/>
</dbReference>
<dbReference type="HAMAP" id="MF_00126">
    <property type="entry name" value="Gln_tRNA_synth"/>
    <property type="match status" value="1"/>
</dbReference>
<sequence>MTAPSKPAPAPATNFLRHIVEADLASGRYAGKRWAGHPGPASVQNGAPPDPARIRTRFPPEPNGYLHIGHAKSISLNFGLARDYGGVCHMRLDDTNPEKEERRYVDGIVDAVHWLGYDWKAYGTEHYYHASDYFGFMYEAAEALVQAGLAYVDEQSAEEMRATRGTLTEPGANSAWRDRPVGESLQRLRDMRAGKLPDGAMALRAKIDMASPNINLRDPVLYRIRHAEHHRTGNTWCIYPMYTYAHPIEDALEGITHSICTLEFEDQRPFYDWLLNNLADLGLLARPLPRQHEFARLNLTYIVTSKRKLLQLVKEGHVDGWDDPRMPTLVGLRRRGYTPEAIQLLCERTGASKSDSWIDYGLLEQSLRDDLDPRAPRAVAVLRPLKLVITNYPEGQSEECSAPRHPHHEEMGRRSFPFGRELWIEADDFAETPPKGFFRLYPGNQVRLKYGYVIRCTGCTKDADGKVVEVQAEYLPDTKSGTPGADSVKVKGNITWLSAAAAVPAEVRLYDRLFTDPQPAAGDKDFLAFLNPNSVEVVQAFVEPGTDASPGVSYQFERFGYFVADRELSTPAAPVFNRTTTLRDSWGK</sequence>
<dbReference type="Gene3D" id="3.90.800.10">
    <property type="entry name" value="Glutamyl-tRNA Synthetase, Domain 3"/>
    <property type="match status" value="1"/>
</dbReference>
<feature type="domain" description="Glutamyl/glutaminyl-tRNA synthetase class Ib anti-codon binding" evidence="12">
    <location>
        <begin position="375"/>
        <end position="474"/>
    </location>
</feature>
<comment type="caution">
    <text evidence="9">Lacks conserved residue(s) required for the propagation of feature annotation.</text>
</comment>
<feature type="short sequence motif" description="'KMSKS' region" evidence="9">
    <location>
        <begin position="303"/>
        <end position="307"/>
    </location>
</feature>
<feature type="binding site" evidence="9">
    <location>
        <position position="242"/>
    </location>
    <ligand>
        <name>L-glutamine</name>
        <dbReference type="ChEBI" id="CHEBI:58359"/>
    </ligand>
</feature>
<comment type="subcellular location">
    <subcellularLocation>
        <location evidence="9">Cytoplasm</location>
    </subcellularLocation>
</comment>
<feature type="binding site" evidence="9">
    <location>
        <begin position="296"/>
        <end position="297"/>
    </location>
    <ligand>
        <name>ATP</name>
        <dbReference type="ChEBI" id="CHEBI:30616"/>
    </ligand>
</feature>
<dbReference type="InterPro" id="IPR001412">
    <property type="entry name" value="aa-tRNA-synth_I_CS"/>
</dbReference>
<dbReference type="InterPro" id="IPR022861">
    <property type="entry name" value="Gln_tRNA_ligase_bac"/>
</dbReference>
<reference evidence="15" key="1">
    <citation type="journal article" date="2019" name="Int. J. Syst. Evol. Microbiol.">
        <title>The Global Catalogue of Microorganisms (GCM) 10K type strain sequencing project: providing services to taxonomists for standard genome sequencing and annotation.</title>
        <authorList>
            <consortium name="The Broad Institute Genomics Platform"/>
            <consortium name="The Broad Institute Genome Sequencing Center for Infectious Disease"/>
            <person name="Wu L."/>
            <person name="Ma J."/>
        </authorList>
    </citation>
    <scope>NUCLEOTIDE SEQUENCE [LARGE SCALE GENOMIC DNA]</scope>
    <source>
        <strain evidence="15">JCM 17666</strain>
    </source>
</reference>
<feature type="binding site" evidence="9">
    <location>
        <position position="93"/>
    </location>
    <ligand>
        <name>L-glutamine</name>
        <dbReference type="ChEBI" id="CHEBI:58359"/>
    </ligand>
</feature>
<dbReference type="Gene3D" id="2.40.240.10">
    <property type="entry name" value="Ribosomal Protein L25, Chain P"/>
    <property type="match status" value="2"/>
</dbReference>
<evidence type="ECO:0000313" key="15">
    <source>
        <dbReference type="Proteomes" id="UP001501671"/>
    </source>
</evidence>
<feature type="binding site" evidence="9">
    <location>
        <begin position="67"/>
        <end position="73"/>
    </location>
    <ligand>
        <name>ATP</name>
        <dbReference type="ChEBI" id="CHEBI:30616"/>
    </ligand>
</feature>
<keyword evidence="5 9" id="KW-0067">ATP-binding</keyword>
<evidence type="ECO:0000256" key="4">
    <source>
        <dbReference type="ARBA" id="ARBA00022741"/>
    </source>
</evidence>
<dbReference type="EC" id="6.1.1.18" evidence="9"/>
<feature type="domain" description="Glutamyl/glutaminyl-tRNA synthetase class Ib catalytic" evidence="11">
    <location>
        <begin position="54"/>
        <end position="356"/>
    </location>
</feature>
<dbReference type="InterPro" id="IPR014729">
    <property type="entry name" value="Rossmann-like_a/b/a_fold"/>
</dbReference>
<dbReference type="PROSITE" id="PS00178">
    <property type="entry name" value="AA_TRNA_LIGASE_I"/>
    <property type="match status" value="1"/>
</dbReference>
<dbReference type="Gene3D" id="3.40.50.620">
    <property type="entry name" value="HUPs"/>
    <property type="match status" value="1"/>
</dbReference>
<dbReference type="GO" id="GO:0016874">
    <property type="term" value="F:ligase activity"/>
    <property type="evidence" value="ECO:0007669"/>
    <property type="project" value="UniProtKB-KW"/>
</dbReference>